<feature type="domain" description="Beta-lactamase-related" evidence="1">
    <location>
        <begin position="3"/>
        <end position="320"/>
    </location>
</feature>
<dbReference type="RefSeq" id="WP_066193982.1">
    <property type="nucleotide sequence ID" value="NZ_JARMMB010000034.1"/>
</dbReference>
<reference evidence="2 3" key="1">
    <citation type="journal article" date="2010" name="Int. J. Syst. Evol. Microbiol.">
        <title>Bacillus horneckiae sp. nov., isolated from a spacecraft-assembly clean room.</title>
        <authorList>
            <person name="Vaishampayan P."/>
            <person name="Probst A."/>
            <person name="Krishnamurthi S."/>
            <person name="Ghosh S."/>
            <person name="Osman S."/>
            <person name="McDowall A."/>
            <person name="Ruckmani A."/>
            <person name="Mayilraj S."/>
            <person name="Venkateswaran K."/>
        </authorList>
    </citation>
    <scope>NUCLEOTIDE SEQUENCE [LARGE SCALE GENOMIC DNA]</scope>
    <source>
        <strain evidence="3">1PO1SC</strain>
    </source>
</reference>
<name>A0A2N0ZA05_9BACI</name>
<evidence type="ECO:0000259" key="1">
    <source>
        <dbReference type="Pfam" id="PF00144"/>
    </source>
</evidence>
<accession>A0A2N0ZA05</accession>
<dbReference type="InterPro" id="IPR050491">
    <property type="entry name" value="AmpC-like"/>
</dbReference>
<evidence type="ECO:0000313" key="2">
    <source>
        <dbReference type="EMBL" id="PKG26345.1"/>
    </source>
</evidence>
<sequence length="339" mass="37618">MNIQERMLHYHVAGLSIAYIHHYQMTDIQNYGLLEAETDKQVNNHTIFSACSMSKFLTAMLVAKLSSQFVLDLDEDVNKRLSAWQVRENESTKDKSVTLRSLLSHQSGIIDPDGSFTELNRLIGYRPMTEILEGKTLYCPTPIEVSNEPGSAFHYSDAGYCIIQQLLEDVLEKPFHSMIKEHIFDPLKMDQSIINMKIAYTDDCSTGHNKDGTIVKGKYPIYPYPAAAGLWTTSSDFAALVIELMNSLQGKSTLGLSPIQANEVISMQGGKDWTGLGVFLDHSGNELEISSLGWGAGFQCMMAALPHSGNGLVIMTNTELGVHQMKGLIGEIYQSWIGK</sequence>
<dbReference type="AlphaFoldDB" id="A0A2N0ZA05"/>
<dbReference type="InterPro" id="IPR001466">
    <property type="entry name" value="Beta-lactam-related"/>
</dbReference>
<dbReference type="SUPFAM" id="SSF56601">
    <property type="entry name" value="beta-lactamase/transpeptidase-like"/>
    <property type="match status" value="1"/>
</dbReference>
<dbReference type="PANTHER" id="PTHR46825">
    <property type="entry name" value="D-ALANYL-D-ALANINE-CARBOXYPEPTIDASE/ENDOPEPTIDASE AMPH"/>
    <property type="match status" value="1"/>
</dbReference>
<comment type="caution">
    <text evidence="2">The sequence shown here is derived from an EMBL/GenBank/DDBJ whole genome shotgun (WGS) entry which is preliminary data.</text>
</comment>
<dbReference type="Pfam" id="PF00144">
    <property type="entry name" value="Beta-lactamase"/>
    <property type="match status" value="1"/>
</dbReference>
<evidence type="ECO:0000313" key="3">
    <source>
        <dbReference type="Proteomes" id="UP000233343"/>
    </source>
</evidence>
<protein>
    <submittedName>
        <fullName evidence="2">Penicillin-binding protein</fullName>
    </submittedName>
</protein>
<gene>
    <name evidence="2" type="ORF">CWS20_24670</name>
</gene>
<organism evidence="2 3">
    <name type="scientific">Cytobacillus horneckiae</name>
    <dbReference type="NCBI Taxonomy" id="549687"/>
    <lineage>
        <taxon>Bacteria</taxon>
        <taxon>Bacillati</taxon>
        <taxon>Bacillota</taxon>
        <taxon>Bacilli</taxon>
        <taxon>Bacillales</taxon>
        <taxon>Bacillaceae</taxon>
        <taxon>Cytobacillus</taxon>
    </lineage>
</organism>
<dbReference type="Proteomes" id="UP000233343">
    <property type="component" value="Unassembled WGS sequence"/>
</dbReference>
<dbReference type="Gene3D" id="3.40.710.10">
    <property type="entry name" value="DD-peptidase/beta-lactamase superfamily"/>
    <property type="match status" value="1"/>
</dbReference>
<proteinExistence type="predicted"/>
<dbReference type="EMBL" id="PISD01000070">
    <property type="protein sequence ID" value="PKG26345.1"/>
    <property type="molecule type" value="Genomic_DNA"/>
</dbReference>
<dbReference type="PANTHER" id="PTHR46825:SF12">
    <property type="entry name" value="PENICILLIN-BINDING PROTEIN 4"/>
    <property type="match status" value="1"/>
</dbReference>
<dbReference type="InterPro" id="IPR012338">
    <property type="entry name" value="Beta-lactam/transpept-like"/>
</dbReference>
<keyword evidence="3" id="KW-1185">Reference proteome</keyword>